<dbReference type="EMBL" id="BAAARY010000001">
    <property type="protein sequence ID" value="GAA2511414.1"/>
    <property type="molecule type" value="Genomic_DNA"/>
</dbReference>
<dbReference type="InterPro" id="IPR023090">
    <property type="entry name" value="UPF0702_alpha/beta_dom_sf"/>
</dbReference>
<dbReference type="PANTHER" id="PTHR34582:SF6">
    <property type="entry name" value="UPF0702 TRANSMEMBRANE PROTEIN YCAP"/>
    <property type="match status" value="1"/>
</dbReference>
<evidence type="ECO:0000256" key="2">
    <source>
        <dbReference type="ARBA" id="ARBA00006448"/>
    </source>
</evidence>
<proteinExistence type="inferred from homology"/>
<keyword evidence="5" id="KW-1133">Transmembrane helix</keyword>
<evidence type="ECO:0000313" key="9">
    <source>
        <dbReference type="EMBL" id="GAA2511414.1"/>
    </source>
</evidence>
<accession>A0ABN3MYV6</accession>
<comment type="caution">
    <text evidence="9">The sequence shown here is derived from an EMBL/GenBank/DDBJ whole genome shotgun (WGS) entry which is preliminary data.</text>
</comment>
<protein>
    <submittedName>
        <fullName evidence="9">DUF421 domain-containing protein</fullName>
    </submittedName>
</protein>
<evidence type="ECO:0000313" key="10">
    <source>
        <dbReference type="Proteomes" id="UP001499978"/>
    </source>
</evidence>
<sequence>MDAVLRAVVVFGILLVVFRIFGKRTLAEMSPFDFVLILVVSEATQQALLGEDFSITQAALVVATLVFLDKALDYLSWRFAWFRAVAESRPEIMMWDGELDRDAMRAARVTDEEILQAARRTQGLERMEQIKHVVLETSGGLSVIPRG</sequence>
<evidence type="ECO:0000259" key="7">
    <source>
        <dbReference type="Pfam" id="PF04239"/>
    </source>
</evidence>
<dbReference type="Proteomes" id="UP001499978">
    <property type="component" value="Unassembled WGS sequence"/>
</dbReference>
<keyword evidence="10" id="KW-1185">Reference proteome</keyword>
<reference evidence="9 10" key="1">
    <citation type="journal article" date="2019" name="Int. J. Syst. Evol. Microbiol.">
        <title>The Global Catalogue of Microorganisms (GCM) 10K type strain sequencing project: providing services to taxonomists for standard genome sequencing and annotation.</title>
        <authorList>
            <consortium name="The Broad Institute Genomics Platform"/>
            <consortium name="The Broad Institute Genome Sequencing Center for Infectious Disease"/>
            <person name="Wu L."/>
            <person name="Ma J."/>
        </authorList>
    </citation>
    <scope>NUCLEOTIDE SEQUENCE [LARGE SCALE GENOMIC DNA]</scope>
    <source>
        <strain evidence="9 10">JCM 3367</strain>
    </source>
</reference>
<gene>
    <name evidence="9" type="ORF">GCM10010201_02920</name>
</gene>
<dbReference type="Pfam" id="PF20730">
    <property type="entry name" value="YetF_N"/>
    <property type="match status" value="1"/>
</dbReference>
<keyword evidence="6" id="KW-0472">Membrane</keyword>
<keyword evidence="4" id="KW-0812">Transmembrane</keyword>
<comment type="subcellular location">
    <subcellularLocation>
        <location evidence="1">Cell membrane</location>
        <topology evidence="1">Multi-pass membrane protein</topology>
    </subcellularLocation>
</comment>
<feature type="domain" description="YetF C-terminal" evidence="7">
    <location>
        <begin position="79"/>
        <end position="146"/>
    </location>
</feature>
<evidence type="ECO:0000259" key="8">
    <source>
        <dbReference type="Pfam" id="PF20730"/>
    </source>
</evidence>
<keyword evidence="3" id="KW-1003">Cell membrane</keyword>
<dbReference type="PANTHER" id="PTHR34582">
    <property type="entry name" value="UPF0702 TRANSMEMBRANE PROTEIN YCAP"/>
    <property type="match status" value="1"/>
</dbReference>
<comment type="similarity">
    <text evidence="2">Belongs to the UPF0702 family.</text>
</comment>
<dbReference type="RefSeq" id="WP_344166981.1">
    <property type="nucleotide sequence ID" value="NZ_BAAARY010000001.1"/>
</dbReference>
<dbReference type="Gene3D" id="3.30.240.20">
    <property type="entry name" value="bsu07140 like domains"/>
    <property type="match status" value="1"/>
</dbReference>
<name>A0ABN3MYV6_9ACTN</name>
<dbReference type="InterPro" id="IPR048454">
    <property type="entry name" value="YetF_N"/>
</dbReference>
<feature type="domain" description="YetF-like N-terminal transmembrane" evidence="8">
    <location>
        <begin position="3"/>
        <end position="74"/>
    </location>
</feature>
<evidence type="ECO:0000256" key="5">
    <source>
        <dbReference type="ARBA" id="ARBA00022989"/>
    </source>
</evidence>
<evidence type="ECO:0000256" key="1">
    <source>
        <dbReference type="ARBA" id="ARBA00004651"/>
    </source>
</evidence>
<organism evidence="9 10">
    <name type="scientific">Pilimelia columellifera subsp. columellifera</name>
    <dbReference type="NCBI Taxonomy" id="706583"/>
    <lineage>
        <taxon>Bacteria</taxon>
        <taxon>Bacillati</taxon>
        <taxon>Actinomycetota</taxon>
        <taxon>Actinomycetes</taxon>
        <taxon>Micromonosporales</taxon>
        <taxon>Micromonosporaceae</taxon>
        <taxon>Pilimelia</taxon>
    </lineage>
</organism>
<evidence type="ECO:0000256" key="3">
    <source>
        <dbReference type="ARBA" id="ARBA00022475"/>
    </source>
</evidence>
<evidence type="ECO:0000256" key="4">
    <source>
        <dbReference type="ARBA" id="ARBA00022692"/>
    </source>
</evidence>
<dbReference type="InterPro" id="IPR007353">
    <property type="entry name" value="DUF421"/>
</dbReference>
<dbReference type="Pfam" id="PF04239">
    <property type="entry name" value="DUF421"/>
    <property type="match status" value="1"/>
</dbReference>
<evidence type="ECO:0000256" key="6">
    <source>
        <dbReference type="ARBA" id="ARBA00023136"/>
    </source>
</evidence>